<gene>
    <name evidence="3" type="ORF">IAD42_08475</name>
</gene>
<keyword evidence="1" id="KW-0812">Transmembrane</keyword>
<keyword evidence="1" id="KW-0472">Membrane</keyword>
<evidence type="ECO:0000259" key="2">
    <source>
        <dbReference type="Pfam" id="PF09851"/>
    </source>
</evidence>
<reference evidence="3" key="2">
    <citation type="journal article" date="2021" name="PeerJ">
        <title>Extensive microbial diversity within the chicken gut microbiome revealed by metagenomics and culture.</title>
        <authorList>
            <person name="Gilroy R."/>
            <person name="Ravi A."/>
            <person name="Getino M."/>
            <person name="Pursley I."/>
            <person name="Horton D.L."/>
            <person name="Alikhan N.F."/>
            <person name="Baker D."/>
            <person name="Gharbi K."/>
            <person name="Hall N."/>
            <person name="Watson M."/>
            <person name="Adriaenssens E.M."/>
            <person name="Foster-Nyarko E."/>
            <person name="Jarju S."/>
            <person name="Secka A."/>
            <person name="Antonio M."/>
            <person name="Oren A."/>
            <person name="Chaudhuri R.R."/>
            <person name="La Ragione R."/>
            <person name="Hildebrand F."/>
            <person name="Pallen M.J."/>
        </authorList>
    </citation>
    <scope>NUCLEOTIDE SEQUENCE</scope>
    <source>
        <strain evidence="3">ChiHecec3B27-6122</strain>
    </source>
</reference>
<reference evidence="3" key="1">
    <citation type="submission" date="2020-10" db="EMBL/GenBank/DDBJ databases">
        <authorList>
            <person name="Gilroy R."/>
        </authorList>
    </citation>
    <scope>NUCLEOTIDE SEQUENCE</scope>
    <source>
        <strain evidence="3">ChiHecec3B27-6122</strain>
    </source>
</reference>
<feature type="transmembrane region" description="Helical" evidence="1">
    <location>
        <begin position="6"/>
        <end position="36"/>
    </location>
</feature>
<evidence type="ECO:0000313" key="3">
    <source>
        <dbReference type="EMBL" id="HIS97995.1"/>
    </source>
</evidence>
<dbReference type="AlphaFoldDB" id="A0A9D1G613"/>
<protein>
    <submittedName>
        <fullName evidence="3">SHOCT domain-containing protein</fullName>
    </submittedName>
</protein>
<proteinExistence type="predicted"/>
<dbReference type="Proteomes" id="UP000886876">
    <property type="component" value="Unassembled WGS sequence"/>
</dbReference>
<sequence>MVSGAVFVLIGIFVIIPGVGAFGALWTAMAAAITVYNAYVVFGKKYIGPEIRIEDEDSGEGQDEPEERLRKLRELYDQRLITDEEYEEKRKKIIDGI</sequence>
<accession>A0A9D1G613</accession>
<evidence type="ECO:0000256" key="1">
    <source>
        <dbReference type="SAM" id="Phobius"/>
    </source>
</evidence>
<evidence type="ECO:0000313" key="4">
    <source>
        <dbReference type="Proteomes" id="UP000886876"/>
    </source>
</evidence>
<name>A0A9D1G613_9FIRM</name>
<feature type="domain" description="SHOCT" evidence="2">
    <location>
        <begin position="67"/>
        <end position="93"/>
    </location>
</feature>
<comment type="caution">
    <text evidence="3">The sequence shown here is derived from an EMBL/GenBank/DDBJ whole genome shotgun (WGS) entry which is preliminary data.</text>
</comment>
<organism evidence="3 4">
    <name type="scientific">Candidatus Scatomorpha pullistercoris</name>
    <dbReference type="NCBI Taxonomy" id="2840929"/>
    <lineage>
        <taxon>Bacteria</taxon>
        <taxon>Bacillati</taxon>
        <taxon>Bacillota</taxon>
        <taxon>Clostridia</taxon>
        <taxon>Eubacteriales</taxon>
        <taxon>Candidatus Scatomorpha</taxon>
    </lineage>
</organism>
<dbReference type="Pfam" id="PF09851">
    <property type="entry name" value="SHOCT"/>
    <property type="match status" value="1"/>
</dbReference>
<keyword evidence="1" id="KW-1133">Transmembrane helix</keyword>
<dbReference type="EMBL" id="DVJS01000211">
    <property type="protein sequence ID" value="HIS97995.1"/>
    <property type="molecule type" value="Genomic_DNA"/>
</dbReference>
<dbReference type="InterPro" id="IPR018649">
    <property type="entry name" value="SHOCT"/>
</dbReference>